<evidence type="ECO:0000256" key="3">
    <source>
        <dbReference type="ARBA" id="ARBA00008025"/>
    </source>
</evidence>
<evidence type="ECO:0000256" key="7">
    <source>
        <dbReference type="SAM" id="Phobius"/>
    </source>
</evidence>
<dbReference type="GO" id="GO:0015031">
    <property type="term" value="P:protein transport"/>
    <property type="evidence" value="ECO:0007669"/>
    <property type="project" value="UniProtKB-KW"/>
</dbReference>
<evidence type="ECO:0000256" key="6">
    <source>
        <dbReference type="ARBA" id="ARBA00023136"/>
    </source>
</evidence>
<sequence length="220" mass="25090">MVKLTLIGRLSDGLPLAQTPEYLNEDTEATSVYKEKGELLLAEISRRGALGNSVMTILIDHHSFHYLISKSVCYLTLCDAQYPTKLAFHYLHDLKKEFEKVDLKIVEAFSRPYAFKKFDYVIGSVRRQYVDTRTQANLYKQKSGRVQDLSVVTEDYSEFMSRVETPAAIHNNKTEHSEWNSEVLQLIALKWTPIAICFVAAVVVLWSSIVITEYGINTTS</sequence>
<reference evidence="9" key="2">
    <citation type="journal article" date="2022" name="Hortic Res">
        <title>The genome of Dioscorea zingiberensis sheds light on the biosynthesis, origin and evolution of the medicinally important diosgenin saponins.</title>
        <authorList>
            <person name="Li Y."/>
            <person name="Tan C."/>
            <person name="Li Z."/>
            <person name="Guo J."/>
            <person name="Li S."/>
            <person name="Chen X."/>
            <person name="Wang C."/>
            <person name="Dai X."/>
            <person name="Yang H."/>
            <person name="Song W."/>
            <person name="Hou L."/>
            <person name="Xu J."/>
            <person name="Tong Z."/>
            <person name="Xu A."/>
            <person name="Yuan X."/>
            <person name="Wang W."/>
            <person name="Yang Q."/>
            <person name="Chen L."/>
            <person name="Sun Z."/>
            <person name="Wang K."/>
            <person name="Pan B."/>
            <person name="Chen J."/>
            <person name="Bao Y."/>
            <person name="Liu F."/>
            <person name="Qi X."/>
            <person name="Gang D.R."/>
            <person name="Wen J."/>
            <person name="Li J."/>
        </authorList>
    </citation>
    <scope>NUCLEOTIDE SEQUENCE</scope>
    <source>
        <strain evidence="9">Dzin_1.0</strain>
    </source>
</reference>
<gene>
    <name evidence="9" type="ORF">J5N97_023616</name>
</gene>
<dbReference type="GO" id="GO:0005789">
    <property type="term" value="C:endoplasmic reticulum membrane"/>
    <property type="evidence" value="ECO:0007669"/>
    <property type="project" value="UniProtKB-SubCell"/>
</dbReference>
<keyword evidence="5" id="KW-0175">Coiled coil</keyword>
<evidence type="ECO:0000256" key="5">
    <source>
        <dbReference type="ARBA" id="ARBA00023054"/>
    </source>
</evidence>
<dbReference type="AlphaFoldDB" id="A0A9D5C5J8"/>
<protein>
    <recommendedName>
        <fullName evidence="8">Longin domain-containing protein</fullName>
    </recommendedName>
</protein>
<reference evidence="9" key="1">
    <citation type="submission" date="2021-03" db="EMBL/GenBank/DDBJ databases">
        <authorList>
            <person name="Li Z."/>
            <person name="Yang C."/>
        </authorList>
    </citation>
    <scope>NUCLEOTIDE SEQUENCE</scope>
    <source>
        <strain evidence="9">Dzin_1.0</strain>
        <tissue evidence="9">Leaf</tissue>
    </source>
</reference>
<evidence type="ECO:0000256" key="1">
    <source>
        <dbReference type="ARBA" id="ARBA00004163"/>
    </source>
</evidence>
<dbReference type="CDD" id="cd14824">
    <property type="entry name" value="Longin"/>
    <property type="match status" value="1"/>
</dbReference>
<dbReference type="PANTHER" id="PTHR45837">
    <property type="entry name" value="VESICLE-TRAFFICKING PROTEIN SEC22B"/>
    <property type="match status" value="1"/>
</dbReference>
<dbReference type="InterPro" id="IPR044565">
    <property type="entry name" value="Sec22"/>
</dbReference>
<keyword evidence="6 7" id="KW-0472">Membrane</keyword>
<feature type="transmembrane region" description="Helical" evidence="7">
    <location>
        <begin position="194"/>
        <end position="216"/>
    </location>
</feature>
<keyword evidence="4" id="KW-0653">Protein transport</keyword>
<evidence type="ECO:0000259" key="8">
    <source>
        <dbReference type="PROSITE" id="PS50859"/>
    </source>
</evidence>
<dbReference type="GO" id="GO:0005484">
    <property type="term" value="F:SNAP receptor activity"/>
    <property type="evidence" value="ECO:0007669"/>
    <property type="project" value="InterPro"/>
</dbReference>
<feature type="domain" description="Longin" evidence="8">
    <location>
        <begin position="6"/>
        <end position="122"/>
    </location>
</feature>
<accession>A0A9D5C5J8</accession>
<dbReference type="Gene3D" id="3.30.450.50">
    <property type="entry name" value="Longin domain"/>
    <property type="match status" value="1"/>
</dbReference>
<keyword evidence="7" id="KW-0812">Transmembrane</keyword>
<name>A0A9D5C5J8_9LILI</name>
<dbReference type="Pfam" id="PF13774">
    <property type="entry name" value="Longin"/>
    <property type="match status" value="1"/>
</dbReference>
<dbReference type="EMBL" id="JAGGNH010000007">
    <property type="protein sequence ID" value="KAJ0966699.1"/>
    <property type="molecule type" value="Genomic_DNA"/>
</dbReference>
<evidence type="ECO:0000313" key="10">
    <source>
        <dbReference type="Proteomes" id="UP001085076"/>
    </source>
</evidence>
<dbReference type="InterPro" id="IPR010908">
    <property type="entry name" value="Longin_dom"/>
</dbReference>
<keyword evidence="10" id="KW-1185">Reference proteome</keyword>
<comment type="caution">
    <text evidence="9">The sequence shown here is derived from an EMBL/GenBank/DDBJ whole genome shotgun (WGS) entry which is preliminary data.</text>
</comment>
<dbReference type="OrthoDB" id="1719357at2759"/>
<dbReference type="SMART" id="SM01270">
    <property type="entry name" value="Longin"/>
    <property type="match status" value="1"/>
</dbReference>
<dbReference type="GO" id="GO:0006888">
    <property type="term" value="P:endoplasmic reticulum to Golgi vesicle-mediated transport"/>
    <property type="evidence" value="ECO:0007669"/>
    <property type="project" value="InterPro"/>
</dbReference>
<dbReference type="GO" id="GO:0000139">
    <property type="term" value="C:Golgi membrane"/>
    <property type="evidence" value="ECO:0007669"/>
    <property type="project" value="UniProtKB-SubCell"/>
</dbReference>
<dbReference type="GO" id="GO:0006890">
    <property type="term" value="P:retrograde vesicle-mediated transport, Golgi to endoplasmic reticulum"/>
    <property type="evidence" value="ECO:0007669"/>
    <property type="project" value="InterPro"/>
</dbReference>
<comment type="subcellular location">
    <subcellularLocation>
        <location evidence="1">Endoplasmic reticulum membrane</location>
        <topology evidence="1">Single-pass type IV membrane protein</topology>
    </subcellularLocation>
    <subcellularLocation>
        <location evidence="2">Golgi apparatus membrane</location>
    </subcellularLocation>
</comment>
<keyword evidence="4" id="KW-0813">Transport</keyword>
<dbReference type="InterPro" id="IPR011012">
    <property type="entry name" value="Longin-like_dom_sf"/>
</dbReference>
<keyword evidence="7" id="KW-1133">Transmembrane helix</keyword>
<organism evidence="9 10">
    <name type="scientific">Dioscorea zingiberensis</name>
    <dbReference type="NCBI Taxonomy" id="325984"/>
    <lineage>
        <taxon>Eukaryota</taxon>
        <taxon>Viridiplantae</taxon>
        <taxon>Streptophyta</taxon>
        <taxon>Embryophyta</taxon>
        <taxon>Tracheophyta</taxon>
        <taxon>Spermatophyta</taxon>
        <taxon>Magnoliopsida</taxon>
        <taxon>Liliopsida</taxon>
        <taxon>Dioscoreales</taxon>
        <taxon>Dioscoreaceae</taxon>
        <taxon>Dioscorea</taxon>
    </lineage>
</organism>
<evidence type="ECO:0000256" key="2">
    <source>
        <dbReference type="ARBA" id="ARBA00004394"/>
    </source>
</evidence>
<proteinExistence type="inferred from homology"/>
<evidence type="ECO:0000256" key="4">
    <source>
        <dbReference type="ARBA" id="ARBA00022927"/>
    </source>
</evidence>
<dbReference type="Proteomes" id="UP001085076">
    <property type="component" value="Miscellaneous, Linkage group lg07"/>
</dbReference>
<comment type="similarity">
    <text evidence="3">Belongs to the synaptobrevin family.</text>
</comment>
<evidence type="ECO:0000313" key="9">
    <source>
        <dbReference type="EMBL" id="KAJ0966699.1"/>
    </source>
</evidence>
<dbReference type="PROSITE" id="PS50859">
    <property type="entry name" value="LONGIN"/>
    <property type="match status" value="1"/>
</dbReference>
<dbReference type="SUPFAM" id="SSF64356">
    <property type="entry name" value="SNARE-like"/>
    <property type="match status" value="1"/>
</dbReference>